<evidence type="ECO:0000313" key="2">
    <source>
        <dbReference type="Proteomes" id="UP001283361"/>
    </source>
</evidence>
<name>A0AAE0Z7C2_9GAST</name>
<evidence type="ECO:0000313" key="1">
    <source>
        <dbReference type="EMBL" id="KAK3763626.1"/>
    </source>
</evidence>
<dbReference type="AlphaFoldDB" id="A0AAE0Z7C2"/>
<dbReference type="Proteomes" id="UP001283361">
    <property type="component" value="Unassembled WGS sequence"/>
</dbReference>
<organism evidence="1 2">
    <name type="scientific">Elysia crispata</name>
    <name type="common">lettuce slug</name>
    <dbReference type="NCBI Taxonomy" id="231223"/>
    <lineage>
        <taxon>Eukaryota</taxon>
        <taxon>Metazoa</taxon>
        <taxon>Spiralia</taxon>
        <taxon>Lophotrochozoa</taxon>
        <taxon>Mollusca</taxon>
        <taxon>Gastropoda</taxon>
        <taxon>Heterobranchia</taxon>
        <taxon>Euthyneura</taxon>
        <taxon>Panpulmonata</taxon>
        <taxon>Sacoglossa</taxon>
        <taxon>Placobranchoidea</taxon>
        <taxon>Plakobranchidae</taxon>
        <taxon>Elysia</taxon>
    </lineage>
</organism>
<protein>
    <submittedName>
        <fullName evidence="1">Uncharacterized protein</fullName>
    </submittedName>
</protein>
<dbReference type="EMBL" id="JAWDGP010004530">
    <property type="protein sequence ID" value="KAK3763626.1"/>
    <property type="molecule type" value="Genomic_DNA"/>
</dbReference>
<sequence>MSNFASVIRFRLSWFGHCDVGVTYSPASRDLDQIRAPTETIAVRFEHPLATKPKQTGSSDIGGQRVRWTPFLSAAPAPSDSSGLSVYRLSVVQWRCSSPKRLKRLVSL</sequence>
<keyword evidence="2" id="KW-1185">Reference proteome</keyword>
<proteinExistence type="predicted"/>
<comment type="caution">
    <text evidence="1">The sequence shown here is derived from an EMBL/GenBank/DDBJ whole genome shotgun (WGS) entry which is preliminary data.</text>
</comment>
<reference evidence="1" key="1">
    <citation type="journal article" date="2023" name="G3 (Bethesda)">
        <title>A reference genome for the long-term kleptoplast-retaining sea slug Elysia crispata morphotype clarki.</title>
        <authorList>
            <person name="Eastman K.E."/>
            <person name="Pendleton A.L."/>
            <person name="Shaikh M.A."/>
            <person name="Suttiyut T."/>
            <person name="Ogas R."/>
            <person name="Tomko P."/>
            <person name="Gavelis G."/>
            <person name="Widhalm J.R."/>
            <person name="Wisecaver J.H."/>
        </authorList>
    </citation>
    <scope>NUCLEOTIDE SEQUENCE</scope>
    <source>
        <strain evidence="1">ECLA1</strain>
    </source>
</reference>
<gene>
    <name evidence="1" type="ORF">RRG08_057046</name>
</gene>
<accession>A0AAE0Z7C2</accession>